<dbReference type="Gene3D" id="3.90.1300.10">
    <property type="entry name" value="Amidase signature (AS) domain"/>
    <property type="match status" value="1"/>
</dbReference>
<organism evidence="6 7">
    <name type="scientific">Pichia inconspicua</name>
    <dbReference type="NCBI Taxonomy" id="52247"/>
    <lineage>
        <taxon>Eukaryota</taxon>
        <taxon>Fungi</taxon>
        <taxon>Dikarya</taxon>
        <taxon>Ascomycota</taxon>
        <taxon>Saccharomycotina</taxon>
        <taxon>Pichiomycetes</taxon>
        <taxon>Pichiales</taxon>
        <taxon>Pichiaceae</taxon>
        <taxon>Pichia</taxon>
    </lineage>
</organism>
<keyword evidence="7" id="KW-1185">Reference proteome</keyword>
<evidence type="ECO:0000259" key="5">
    <source>
        <dbReference type="Pfam" id="PF01425"/>
    </source>
</evidence>
<dbReference type="InterPro" id="IPR036928">
    <property type="entry name" value="AS_sf"/>
</dbReference>
<evidence type="ECO:0000256" key="2">
    <source>
        <dbReference type="ARBA" id="ARBA00022801"/>
    </source>
</evidence>
<name>A0A4T0X2D5_9ASCO</name>
<evidence type="ECO:0000256" key="4">
    <source>
        <dbReference type="PIRSR" id="PIRSR001221-2"/>
    </source>
</evidence>
<feature type="active site" description="Acyl-ester intermediate" evidence="3">
    <location>
        <position position="236"/>
    </location>
</feature>
<reference evidence="6 7" key="1">
    <citation type="journal article" date="2019" name="Front. Genet.">
        <title>Whole-Genome Sequencing of the Opportunistic Yeast Pathogen Candida inconspicua Uncovers Its Hybrid Origin.</title>
        <authorList>
            <person name="Mixao V."/>
            <person name="Hansen A.P."/>
            <person name="Saus E."/>
            <person name="Boekhout T."/>
            <person name="Lass-Florl C."/>
            <person name="Gabaldon T."/>
        </authorList>
    </citation>
    <scope>NUCLEOTIDE SEQUENCE [LARGE SCALE GENOMIC DNA]</scope>
    <source>
        <strain evidence="6 7">CBS 180</strain>
    </source>
</reference>
<evidence type="ECO:0000313" key="7">
    <source>
        <dbReference type="Proteomes" id="UP000307173"/>
    </source>
</evidence>
<dbReference type="Proteomes" id="UP000307173">
    <property type="component" value="Unassembled WGS sequence"/>
</dbReference>
<comment type="similarity">
    <text evidence="1">Belongs to the amidase family.</text>
</comment>
<feature type="domain" description="Amidase" evidence="5">
    <location>
        <begin position="82"/>
        <end position="529"/>
    </location>
</feature>
<feature type="active site" description="Charge relay system" evidence="3">
    <location>
        <position position="137"/>
    </location>
</feature>
<evidence type="ECO:0000256" key="3">
    <source>
        <dbReference type="PIRSR" id="PIRSR001221-1"/>
    </source>
</evidence>
<keyword evidence="2" id="KW-0378">Hydrolase</keyword>
<dbReference type="GO" id="GO:0016787">
    <property type="term" value="F:hydrolase activity"/>
    <property type="evidence" value="ECO:0007669"/>
    <property type="project" value="UniProtKB-KW"/>
</dbReference>
<evidence type="ECO:0000313" key="6">
    <source>
        <dbReference type="EMBL" id="TID28460.1"/>
    </source>
</evidence>
<dbReference type="InterPro" id="IPR023631">
    <property type="entry name" value="Amidase_dom"/>
</dbReference>
<evidence type="ECO:0000256" key="1">
    <source>
        <dbReference type="ARBA" id="ARBA00009199"/>
    </source>
</evidence>
<sequence>MTKTTSWETLADAKRKAVRSKIPLDWILPNELLYKYDSTSKESVLDIPAKFLSPKELDITENHTPAELLDSIKASKISSLDAIKAFSHRAAIATQLTNCCTEIMFEYGIKRAKFLDNYLIENKKPYGLLHGLPISLKDSFNVPGYDSTIGYVKRIGNMPKEESDLVKLLLDLGANFYVKTNIPQTLMTADSENNIFGRTLNPGCLNKTAGGSSGGEGALIQMRGSILGFGTDIAGSIRIPSLCCGVYGYRPSAKRIPVGNEEEPSHRDPHISILPVAGPLSTDMESLVMVTKSIIDHKPWNYGLETFRIPYQDPGVSADSKLRIGFIFEDPNLPVHPPLKRILKEAKEKLSSVGHNVEIIDNHPSFDYAWELAWKLFQVDAKDSSFKDLIELNEKLIKSLTLPGIEVYGEGPKDINGVINLKEEVQIYTFEWLTIFKDYDVIIAPGAPSMAPPHDTYGIAPYTGVWNLVDFPATIIPFGNANANIDKDDGTVYPEKLKHIYAHYDPETYDGAIGHVQVVAPHLEDEKLLACSVIIDKVLNAK</sequence>
<feature type="binding site" evidence="4">
    <location>
        <position position="186"/>
    </location>
    <ligand>
        <name>substrate</name>
    </ligand>
</feature>
<protein>
    <recommendedName>
        <fullName evidence="5">Amidase domain-containing protein</fullName>
    </recommendedName>
</protein>
<gene>
    <name evidence="6" type="ORF">CANINC_002455</name>
</gene>
<dbReference type="PANTHER" id="PTHR46072">
    <property type="entry name" value="AMIDASE-RELATED-RELATED"/>
    <property type="match status" value="1"/>
</dbReference>
<dbReference type="SUPFAM" id="SSF75304">
    <property type="entry name" value="Amidase signature (AS) enzymes"/>
    <property type="match status" value="1"/>
</dbReference>
<dbReference type="OrthoDB" id="6428749at2759"/>
<dbReference type="STRING" id="52247.A0A4T0X2D5"/>
<dbReference type="AlphaFoldDB" id="A0A4T0X2D5"/>
<accession>A0A4T0X2D5</accession>
<feature type="binding site" evidence="4">
    <location>
        <position position="212"/>
    </location>
    <ligand>
        <name>substrate</name>
    </ligand>
</feature>
<feature type="binding site" evidence="4">
    <location>
        <begin position="233"/>
        <end position="236"/>
    </location>
    <ligand>
        <name>substrate</name>
    </ligand>
</feature>
<proteinExistence type="inferred from homology"/>
<dbReference type="EMBL" id="SELW01000396">
    <property type="protein sequence ID" value="TID28460.1"/>
    <property type="molecule type" value="Genomic_DNA"/>
</dbReference>
<dbReference type="PANTHER" id="PTHR46072:SF3">
    <property type="entry name" value="AMIDASE"/>
    <property type="match status" value="1"/>
</dbReference>
<dbReference type="Pfam" id="PF01425">
    <property type="entry name" value="Amidase"/>
    <property type="match status" value="1"/>
</dbReference>
<dbReference type="PIRSF" id="PIRSF001221">
    <property type="entry name" value="Amidase_fungi"/>
    <property type="match status" value="1"/>
</dbReference>
<feature type="active site" description="Charge relay system" evidence="3">
    <location>
        <position position="212"/>
    </location>
</feature>
<comment type="caution">
    <text evidence="6">The sequence shown here is derived from an EMBL/GenBank/DDBJ whole genome shotgun (WGS) entry which is preliminary data.</text>
</comment>